<comment type="caution">
    <text evidence="1">The sequence shown here is derived from an EMBL/GenBank/DDBJ whole genome shotgun (WGS) entry which is preliminary data.</text>
</comment>
<evidence type="ECO:0000313" key="1">
    <source>
        <dbReference type="EMBL" id="TDX37664.1"/>
    </source>
</evidence>
<sequence>MNDNDREQIALFRFSLISPILNRQVKKQNEYLAKVAAKKHNVPYYGVREYSPKTIAMWVRAYRKGGFEGLKPKPRNDKGKSRVLTPELKEVILEAREDHPDRSVSLLYDQLITEKKMLPSQASYSTVYRFLKKKNLLVNSPRKEENRRRFAYDQVNMLWQGDYPDKLIIPIFEQVS</sequence>
<dbReference type="Proteomes" id="UP000295472">
    <property type="component" value="Unassembled WGS sequence"/>
</dbReference>
<dbReference type="RefSeq" id="WP_134060088.1">
    <property type="nucleotide sequence ID" value="NZ_SOEF01000040.1"/>
</dbReference>
<evidence type="ECO:0000313" key="2">
    <source>
        <dbReference type="Proteomes" id="UP000295472"/>
    </source>
</evidence>
<protein>
    <submittedName>
        <fullName evidence="1">Homeodomain-containing protein</fullName>
    </submittedName>
</protein>
<dbReference type="EMBL" id="SOEF01000040">
    <property type="protein sequence ID" value="TDX37664.1"/>
    <property type="molecule type" value="Genomic_DNA"/>
</dbReference>
<organism evidence="1 2">
    <name type="scientific">Halanaerobium congolense</name>
    <dbReference type="NCBI Taxonomy" id="54121"/>
    <lineage>
        <taxon>Bacteria</taxon>
        <taxon>Bacillati</taxon>
        <taxon>Bacillota</taxon>
        <taxon>Clostridia</taxon>
        <taxon>Halanaerobiales</taxon>
        <taxon>Halanaerobiaceae</taxon>
        <taxon>Halanaerobium</taxon>
    </lineage>
</organism>
<name>A0A4V3GVL2_9FIRM</name>
<dbReference type="SUPFAM" id="SSF46689">
    <property type="entry name" value="Homeodomain-like"/>
    <property type="match status" value="1"/>
</dbReference>
<dbReference type="GO" id="GO:0003677">
    <property type="term" value="F:DNA binding"/>
    <property type="evidence" value="ECO:0007669"/>
    <property type="project" value="UniProtKB-KW"/>
</dbReference>
<dbReference type="Pfam" id="PF13565">
    <property type="entry name" value="HTH_32"/>
    <property type="match status" value="1"/>
</dbReference>
<keyword evidence="1" id="KW-0238">DNA-binding</keyword>
<dbReference type="AlphaFoldDB" id="A0A4V3GVL2"/>
<proteinExistence type="predicted"/>
<reference evidence="1 2" key="1">
    <citation type="submission" date="2019-03" db="EMBL/GenBank/DDBJ databases">
        <title>Subsurface microbial communities from deep shales in Ohio and West Virginia, USA.</title>
        <authorList>
            <person name="Wrighton K."/>
        </authorList>
    </citation>
    <scope>NUCLEOTIDE SEQUENCE [LARGE SCALE GENOMIC DNA]</scope>
    <source>
        <strain evidence="1 2">DSMZ 11287</strain>
    </source>
</reference>
<accession>A0A4V3GVL2</accession>
<dbReference type="GeneID" id="57013769"/>
<keyword evidence="1" id="KW-0371">Homeobox</keyword>
<gene>
    <name evidence="1" type="ORF">C7954_1401</name>
</gene>
<dbReference type="InterPro" id="IPR009057">
    <property type="entry name" value="Homeodomain-like_sf"/>
</dbReference>